<organism evidence="1 2">
    <name type="scientific">Cavenderia fasciculata</name>
    <name type="common">Slime mold</name>
    <name type="synonym">Dictyostelium fasciculatum</name>
    <dbReference type="NCBI Taxonomy" id="261658"/>
    <lineage>
        <taxon>Eukaryota</taxon>
        <taxon>Amoebozoa</taxon>
        <taxon>Evosea</taxon>
        <taxon>Eumycetozoa</taxon>
        <taxon>Dictyostelia</taxon>
        <taxon>Acytosteliales</taxon>
        <taxon>Cavenderiaceae</taxon>
        <taxon>Cavenderia</taxon>
    </lineage>
</organism>
<evidence type="ECO:0008006" key="3">
    <source>
        <dbReference type="Google" id="ProtNLM"/>
    </source>
</evidence>
<dbReference type="KEGG" id="dfa:DFA_02325"/>
<sequence length="321" mass="37225">MLLMITTSTFETILRNKYLFSQVKYWIRRLEEEDHDKRTDLPRIYHYDHWSRVSDMLRNGHVGLLMDKLKRNINVSFSNDTVELICLKVKDLVNFKILSFIGENLVGCACRAGNPEIVKILLEQEYPTPLPTGACFQQAMSKGRYEVLTLLLARGLKYNKRYDTSRFGTFKFIESLDWLSKGDKDKDKSSMSMVGHRLRKEVTEKIALVQKFKEAFPHVDVGSEQSRTSSLDLYNQHCTNSDIRRDIQQRAMVHGTLDFLKLIHKKHPEWVWKDQYAYSSAMDSGRTDILDYVIDLIVSDGPHTFEETFESVAPSATTYGC</sequence>
<dbReference type="GeneID" id="14871210"/>
<dbReference type="Proteomes" id="UP000007797">
    <property type="component" value="Unassembled WGS sequence"/>
</dbReference>
<dbReference type="RefSeq" id="XP_004366712.1">
    <property type="nucleotide sequence ID" value="XM_004366655.1"/>
</dbReference>
<keyword evidence="2" id="KW-1185">Reference proteome</keyword>
<dbReference type="Gene3D" id="1.25.40.20">
    <property type="entry name" value="Ankyrin repeat-containing domain"/>
    <property type="match status" value="1"/>
</dbReference>
<evidence type="ECO:0000313" key="1">
    <source>
        <dbReference type="EMBL" id="EGG19079.1"/>
    </source>
</evidence>
<reference evidence="2" key="1">
    <citation type="journal article" date="2011" name="Genome Res.">
        <title>Phylogeny-wide analysis of social amoeba genomes highlights ancient origins for complex intercellular communication.</title>
        <authorList>
            <person name="Heidel A.J."/>
            <person name="Lawal H.M."/>
            <person name="Felder M."/>
            <person name="Schilde C."/>
            <person name="Helps N.R."/>
            <person name="Tunggal B."/>
            <person name="Rivero F."/>
            <person name="John U."/>
            <person name="Schleicher M."/>
            <person name="Eichinger L."/>
            <person name="Platzer M."/>
            <person name="Noegel A.A."/>
            <person name="Schaap P."/>
            <person name="Gloeckner G."/>
        </authorList>
    </citation>
    <scope>NUCLEOTIDE SEQUENCE [LARGE SCALE GENOMIC DNA]</scope>
    <source>
        <strain evidence="2">SH3</strain>
    </source>
</reference>
<dbReference type="InterPro" id="IPR036770">
    <property type="entry name" value="Ankyrin_rpt-contain_sf"/>
</dbReference>
<accession>F4PZ50</accession>
<protein>
    <recommendedName>
        <fullName evidence="3">Ankyrin repeat-containing protein</fullName>
    </recommendedName>
</protein>
<dbReference type="SUPFAM" id="SSF48403">
    <property type="entry name" value="Ankyrin repeat"/>
    <property type="match status" value="1"/>
</dbReference>
<dbReference type="AlphaFoldDB" id="F4PZ50"/>
<name>F4PZ50_CACFS</name>
<evidence type="ECO:0000313" key="2">
    <source>
        <dbReference type="Proteomes" id="UP000007797"/>
    </source>
</evidence>
<dbReference type="EMBL" id="GL883016">
    <property type="protein sequence ID" value="EGG19079.1"/>
    <property type="molecule type" value="Genomic_DNA"/>
</dbReference>
<dbReference type="OrthoDB" id="24242at2759"/>
<proteinExistence type="predicted"/>
<gene>
    <name evidence="1" type="ORF">DFA_02325</name>
</gene>